<gene>
    <name evidence="1" type="ORF">BVRB_1g022960</name>
</gene>
<name>A0A0J8BHP4_BETVV</name>
<protein>
    <submittedName>
        <fullName evidence="1">Uncharacterized protein</fullName>
    </submittedName>
</protein>
<keyword evidence="2" id="KW-1185">Reference proteome</keyword>
<dbReference type="AlphaFoldDB" id="A0A0J8BHP4"/>
<dbReference type="eggNOG" id="ENOG502QREV">
    <property type="taxonomic scope" value="Eukaryota"/>
</dbReference>
<dbReference type="Proteomes" id="UP000035740">
    <property type="component" value="Unassembled WGS sequence"/>
</dbReference>
<dbReference type="EMBL" id="KQ090215">
    <property type="protein sequence ID" value="KMS99523.1"/>
    <property type="molecule type" value="Genomic_DNA"/>
</dbReference>
<dbReference type="Gramene" id="KMS99523">
    <property type="protein sequence ID" value="KMS99523"/>
    <property type="gene ID" value="BVRB_1g022960"/>
</dbReference>
<evidence type="ECO:0000313" key="2">
    <source>
        <dbReference type="Proteomes" id="UP000035740"/>
    </source>
</evidence>
<evidence type="ECO:0000313" key="1">
    <source>
        <dbReference type="EMBL" id="KMS99523.1"/>
    </source>
</evidence>
<sequence length="87" mass="10057">MLVVARGRSLVVYGQEFDQDIGLVRLERCGYSVPRVVFLRGAMLLSVVVNNVLIEARLFQRDRRGYPLLYDCEQCNRKKVMFPSVHP</sequence>
<accession>A0A0J8BHP4</accession>
<proteinExistence type="predicted"/>
<reference evidence="1 2" key="1">
    <citation type="journal article" date="2014" name="Nature">
        <title>The genome of the recently domesticated crop plant sugar beet (Beta vulgaris).</title>
        <authorList>
            <person name="Dohm J.C."/>
            <person name="Minoche A.E."/>
            <person name="Holtgrawe D."/>
            <person name="Capella-Gutierrez S."/>
            <person name="Zakrzewski F."/>
            <person name="Tafer H."/>
            <person name="Rupp O."/>
            <person name="Sorensen T.R."/>
            <person name="Stracke R."/>
            <person name="Reinhardt R."/>
            <person name="Goesmann A."/>
            <person name="Kraft T."/>
            <person name="Schulz B."/>
            <person name="Stadler P.F."/>
            <person name="Schmidt T."/>
            <person name="Gabaldon T."/>
            <person name="Lehrach H."/>
            <person name="Weisshaar B."/>
            <person name="Himmelbauer H."/>
        </authorList>
    </citation>
    <scope>NUCLEOTIDE SEQUENCE [LARGE SCALE GENOMIC DNA]</scope>
    <source>
        <tissue evidence="1">Taproot</tissue>
    </source>
</reference>
<organism evidence="1 2">
    <name type="scientific">Beta vulgaris subsp. vulgaris</name>
    <name type="common">Beet</name>
    <dbReference type="NCBI Taxonomy" id="3555"/>
    <lineage>
        <taxon>Eukaryota</taxon>
        <taxon>Viridiplantae</taxon>
        <taxon>Streptophyta</taxon>
        <taxon>Embryophyta</taxon>
        <taxon>Tracheophyta</taxon>
        <taxon>Spermatophyta</taxon>
        <taxon>Magnoliopsida</taxon>
        <taxon>eudicotyledons</taxon>
        <taxon>Gunneridae</taxon>
        <taxon>Pentapetalae</taxon>
        <taxon>Caryophyllales</taxon>
        <taxon>Chenopodiaceae</taxon>
        <taxon>Betoideae</taxon>
        <taxon>Beta</taxon>
    </lineage>
</organism>